<protein>
    <recommendedName>
        <fullName evidence="3">CS domain-containing protein</fullName>
    </recommendedName>
</protein>
<proteinExistence type="predicted"/>
<dbReference type="EMBL" id="CM035430">
    <property type="protein sequence ID" value="KAH7298869.1"/>
    <property type="molecule type" value="Genomic_DNA"/>
</dbReference>
<sequence>MMEKVRVMAASPSSDTWKEHVFKPHVARKDVLEILEKLHGIGELKDAEGFTVADSELGPGEYKYTVSLDALDEANKALQRNPSSPEAYYRKGVALFQLEEYETAKTAFTTGMKLDPKNPEFEIWIKKCTDAIAAESQSDVAEVPRSKDQDIPCTSKTQIATDSPPPSQPTPVQKFRQTFYQSSHEAVVEILAKGLKAEQVKVEFGIQSLKVQIDVPYNEPYAFQTRLYGKVYDLFCRSSLFNNEMETSLGK</sequence>
<evidence type="ECO:0000313" key="4">
    <source>
        <dbReference type="EMBL" id="KAH7298869.1"/>
    </source>
</evidence>
<dbReference type="SMART" id="SM00028">
    <property type="entry name" value="TPR"/>
    <property type="match status" value="1"/>
</dbReference>
<keyword evidence="1" id="KW-0802">TPR repeat</keyword>
<keyword evidence="5" id="KW-1185">Reference proteome</keyword>
<dbReference type="InterPro" id="IPR019734">
    <property type="entry name" value="TPR_rpt"/>
</dbReference>
<name>A0A8T2RQV8_CERRI</name>
<feature type="region of interest" description="Disordered" evidence="2">
    <location>
        <begin position="138"/>
        <end position="172"/>
    </location>
</feature>
<dbReference type="PROSITE" id="PS50005">
    <property type="entry name" value="TPR"/>
    <property type="match status" value="1"/>
</dbReference>
<evidence type="ECO:0000259" key="3">
    <source>
        <dbReference type="PROSITE" id="PS51203"/>
    </source>
</evidence>
<feature type="compositionally biased region" description="Polar residues" evidence="2">
    <location>
        <begin position="152"/>
        <end position="161"/>
    </location>
</feature>
<dbReference type="EMBL" id="CM035430">
    <property type="protein sequence ID" value="KAH7298870.1"/>
    <property type="molecule type" value="Genomic_DNA"/>
</dbReference>
<dbReference type="InterPro" id="IPR011990">
    <property type="entry name" value="TPR-like_helical_dom_sf"/>
</dbReference>
<dbReference type="Gene3D" id="2.60.40.790">
    <property type="match status" value="1"/>
</dbReference>
<evidence type="ECO:0000256" key="2">
    <source>
        <dbReference type="SAM" id="MobiDB-lite"/>
    </source>
</evidence>
<feature type="domain" description="CS" evidence="3">
    <location>
        <begin position="172"/>
        <end position="251"/>
    </location>
</feature>
<gene>
    <name evidence="4" type="ORF">KP509_25G062300</name>
</gene>
<dbReference type="InterPro" id="IPR008978">
    <property type="entry name" value="HSP20-like_chaperone"/>
</dbReference>
<evidence type="ECO:0000313" key="5">
    <source>
        <dbReference type="Proteomes" id="UP000825935"/>
    </source>
</evidence>
<reference evidence="4" key="1">
    <citation type="submission" date="2021-08" db="EMBL/GenBank/DDBJ databases">
        <title>WGS assembly of Ceratopteris richardii.</title>
        <authorList>
            <person name="Marchant D.B."/>
            <person name="Chen G."/>
            <person name="Jenkins J."/>
            <person name="Shu S."/>
            <person name="Leebens-Mack J."/>
            <person name="Grimwood J."/>
            <person name="Schmutz J."/>
            <person name="Soltis P."/>
            <person name="Soltis D."/>
            <person name="Chen Z.-H."/>
        </authorList>
    </citation>
    <scope>NUCLEOTIDE SEQUENCE</scope>
    <source>
        <strain evidence="4">Whitten #5841</strain>
        <tissue evidence="4">Leaf</tissue>
    </source>
</reference>
<dbReference type="PROSITE" id="PS51203">
    <property type="entry name" value="CS"/>
    <property type="match status" value="1"/>
</dbReference>
<dbReference type="Pfam" id="PF04969">
    <property type="entry name" value="CS"/>
    <property type="match status" value="1"/>
</dbReference>
<organism evidence="4 5">
    <name type="scientific">Ceratopteris richardii</name>
    <name type="common">Triangle waterfern</name>
    <dbReference type="NCBI Taxonomy" id="49495"/>
    <lineage>
        <taxon>Eukaryota</taxon>
        <taxon>Viridiplantae</taxon>
        <taxon>Streptophyta</taxon>
        <taxon>Embryophyta</taxon>
        <taxon>Tracheophyta</taxon>
        <taxon>Polypodiopsida</taxon>
        <taxon>Polypodiidae</taxon>
        <taxon>Polypodiales</taxon>
        <taxon>Pteridineae</taxon>
        <taxon>Pteridaceae</taxon>
        <taxon>Parkerioideae</taxon>
        <taxon>Ceratopteris</taxon>
    </lineage>
</organism>
<feature type="repeat" description="TPR" evidence="1">
    <location>
        <begin position="85"/>
        <end position="118"/>
    </location>
</feature>
<dbReference type="InterPro" id="IPR044563">
    <property type="entry name" value="Sgt1-like"/>
</dbReference>
<dbReference type="SUPFAM" id="SSF49764">
    <property type="entry name" value="HSP20-like chaperones"/>
    <property type="match status" value="1"/>
</dbReference>
<comment type="caution">
    <text evidence="4">The sequence shown here is derived from an EMBL/GenBank/DDBJ whole genome shotgun (WGS) entry which is preliminary data.</text>
</comment>
<dbReference type="EMBL" id="CM035430">
    <property type="protein sequence ID" value="KAH7298872.1"/>
    <property type="molecule type" value="Genomic_DNA"/>
</dbReference>
<dbReference type="PANTHER" id="PTHR45862">
    <property type="entry name" value="PROTEIN SGT1 HOMOLOG"/>
    <property type="match status" value="1"/>
</dbReference>
<dbReference type="Proteomes" id="UP000825935">
    <property type="component" value="Chromosome 25"/>
</dbReference>
<dbReference type="GO" id="GO:0051087">
    <property type="term" value="F:protein-folding chaperone binding"/>
    <property type="evidence" value="ECO:0007669"/>
    <property type="project" value="InterPro"/>
</dbReference>
<accession>A0A8T2RQV8</accession>
<dbReference type="SUPFAM" id="SSF48452">
    <property type="entry name" value="TPR-like"/>
    <property type="match status" value="1"/>
</dbReference>
<dbReference type="Pfam" id="PF00515">
    <property type="entry name" value="TPR_1"/>
    <property type="match status" value="1"/>
</dbReference>
<dbReference type="InterPro" id="IPR007052">
    <property type="entry name" value="CS_dom"/>
</dbReference>
<dbReference type="EMBL" id="CM035430">
    <property type="protein sequence ID" value="KAH7298871.1"/>
    <property type="molecule type" value="Genomic_DNA"/>
</dbReference>
<dbReference type="AlphaFoldDB" id="A0A8T2RQV8"/>
<dbReference type="OrthoDB" id="1898560at2759"/>
<evidence type="ECO:0000256" key="1">
    <source>
        <dbReference type="PROSITE-ProRule" id="PRU00339"/>
    </source>
</evidence>
<dbReference type="Gene3D" id="1.25.40.10">
    <property type="entry name" value="Tetratricopeptide repeat domain"/>
    <property type="match status" value="1"/>
</dbReference>